<dbReference type="EMBL" id="BGZK01001299">
    <property type="protein sequence ID" value="GBP76694.1"/>
    <property type="molecule type" value="Genomic_DNA"/>
</dbReference>
<evidence type="ECO:0000313" key="4">
    <source>
        <dbReference type="Proteomes" id="UP000299102"/>
    </source>
</evidence>
<dbReference type="InterPro" id="IPR026254">
    <property type="entry name" value="RNF31-like"/>
</dbReference>
<protein>
    <submittedName>
        <fullName evidence="3">E3 ubiquitin-protein ligase RNF31</fullName>
    </submittedName>
</protein>
<dbReference type="InterPro" id="IPR041031">
    <property type="entry name" value="RNF31_C"/>
</dbReference>
<reference evidence="3 4" key="1">
    <citation type="journal article" date="2019" name="Commun. Biol.">
        <title>The bagworm genome reveals a unique fibroin gene that provides high tensile strength.</title>
        <authorList>
            <person name="Kono N."/>
            <person name="Nakamura H."/>
            <person name="Ohtoshi R."/>
            <person name="Tomita M."/>
            <person name="Numata K."/>
            <person name="Arakawa K."/>
        </authorList>
    </citation>
    <scope>NUCLEOTIDE SEQUENCE [LARGE SCALE GENOMIC DNA]</scope>
</reference>
<evidence type="ECO:0000259" key="2">
    <source>
        <dbReference type="Pfam" id="PF18091"/>
    </source>
</evidence>
<evidence type="ECO:0000256" key="1">
    <source>
        <dbReference type="SAM" id="MobiDB-lite"/>
    </source>
</evidence>
<gene>
    <name evidence="3" type="primary">Rnf31</name>
    <name evidence="3" type="ORF">EVAR_55778_1</name>
</gene>
<name>A0A4C1YP85_EUMVA</name>
<dbReference type="Pfam" id="PF18091">
    <property type="entry name" value="E3_UbLigase_RBR"/>
    <property type="match status" value="1"/>
</dbReference>
<keyword evidence="4" id="KW-1185">Reference proteome</keyword>
<feature type="compositionally biased region" description="Low complexity" evidence="1">
    <location>
        <begin position="102"/>
        <end position="114"/>
    </location>
</feature>
<organism evidence="3 4">
    <name type="scientific">Eumeta variegata</name>
    <name type="common">Bagworm moth</name>
    <name type="synonym">Eumeta japonica</name>
    <dbReference type="NCBI Taxonomy" id="151549"/>
    <lineage>
        <taxon>Eukaryota</taxon>
        <taxon>Metazoa</taxon>
        <taxon>Ecdysozoa</taxon>
        <taxon>Arthropoda</taxon>
        <taxon>Hexapoda</taxon>
        <taxon>Insecta</taxon>
        <taxon>Pterygota</taxon>
        <taxon>Neoptera</taxon>
        <taxon>Endopterygota</taxon>
        <taxon>Lepidoptera</taxon>
        <taxon>Glossata</taxon>
        <taxon>Ditrysia</taxon>
        <taxon>Tineoidea</taxon>
        <taxon>Psychidae</taxon>
        <taxon>Oiketicinae</taxon>
        <taxon>Eumeta</taxon>
    </lineage>
</organism>
<feature type="domain" description="RNF31 C-terminal" evidence="2">
    <location>
        <begin position="35"/>
        <end position="92"/>
    </location>
</feature>
<comment type="caution">
    <text evidence="3">The sequence shown here is derived from an EMBL/GenBank/DDBJ whole genome shotgun (WGS) entry which is preliminary data.</text>
</comment>
<dbReference type="GO" id="GO:1990450">
    <property type="term" value="F:linear polyubiquitin binding"/>
    <property type="evidence" value="ECO:0007669"/>
    <property type="project" value="TreeGrafter"/>
</dbReference>
<dbReference type="Proteomes" id="UP000299102">
    <property type="component" value="Unassembled WGS sequence"/>
</dbReference>
<dbReference type="GO" id="GO:0071797">
    <property type="term" value="C:LUBAC complex"/>
    <property type="evidence" value="ECO:0007669"/>
    <property type="project" value="InterPro"/>
</dbReference>
<sequence>MGARCGLSEYCAKLGLHAHHPRNCLFYLRDKEPHELQTLLQMNNVEYETDPPEGRATNGGRCPVQLQRETPAGLVDGVCGGDAPPRHAGLCKWKPLPGVSEPAGAARRPRPAAGLGRGRPRDDRAPRRPASAAAPLRLARGLLQAELDRGLPTGSLYAYRVHYLEYLAGLARGLDPIPIMQLSELVAELRRRALPLPERGPWDSDPIYAGMCAEVSPRPRLGPTKYKPPPDRLLLISLQ</sequence>
<dbReference type="PANTHER" id="PTHR16004">
    <property type="entry name" value="RING FINGER PROTEIN 31-RELATED"/>
    <property type="match status" value="1"/>
</dbReference>
<dbReference type="OrthoDB" id="9978677at2759"/>
<dbReference type="GO" id="GO:0061630">
    <property type="term" value="F:ubiquitin protein ligase activity"/>
    <property type="evidence" value="ECO:0007669"/>
    <property type="project" value="TreeGrafter"/>
</dbReference>
<dbReference type="GO" id="GO:0097039">
    <property type="term" value="P:protein linear polyubiquitination"/>
    <property type="evidence" value="ECO:0007669"/>
    <property type="project" value="TreeGrafter"/>
</dbReference>
<dbReference type="STRING" id="151549.A0A4C1YP85"/>
<feature type="region of interest" description="Disordered" evidence="1">
    <location>
        <begin position="100"/>
        <end position="133"/>
    </location>
</feature>
<proteinExistence type="predicted"/>
<dbReference type="AlphaFoldDB" id="A0A4C1YP85"/>
<dbReference type="PANTHER" id="PTHR16004:SF2">
    <property type="entry name" value="E3 UBIQUITIN-PROTEIN LIGASE LUBEL"/>
    <property type="match status" value="1"/>
</dbReference>
<accession>A0A4C1YP85</accession>
<evidence type="ECO:0000313" key="3">
    <source>
        <dbReference type="EMBL" id="GBP76694.1"/>
    </source>
</evidence>
<dbReference type="GO" id="GO:0070530">
    <property type="term" value="F:K63-linked polyubiquitin modification-dependent protein binding"/>
    <property type="evidence" value="ECO:0007669"/>
    <property type="project" value="TreeGrafter"/>
</dbReference>
<dbReference type="GO" id="GO:0036435">
    <property type="term" value="F:K48-linked polyubiquitin modification-dependent protein binding"/>
    <property type="evidence" value="ECO:0007669"/>
    <property type="project" value="TreeGrafter"/>
</dbReference>